<dbReference type="EMBL" id="JBHLWN010000121">
    <property type="protein sequence ID" value="MFC0216446.1"/>
    <property type="molecule type" value="Genomic_DNA"/>
</dbReference>
<protein>
    <recommendedName>
        <fullName evidence="3">Signal peptidase I</fullName>
    </recommendedName>
</protein>
<reference evidence="1 2" key="1">
    <citation type="submission" date="2024-09" db="EMBL/GenBank/DDBJ databases">
        <authorList>
            <person name="Sun Q."/>
            <person name="Mori K."/>
        </authorList>
    </citation>
    <scope>NUCLEOTIDE SEQUENCE [LARGE SCALE GENOMIC DNA]</scope>
    <source>
        <strain evidence="1 2">CCM 7759</strain>
    </source>
</reference>
<evidence type="ECO:0008006" key="3">
    <source>
        <dbReference type="Google" id="ProtNLM"/>
    </source>
</evidence>
<keyword evidence="2" id="KW-1185">Reference proteome</keyword>
<dbReference type="CDD" id="cd06462">
    <property type="entry name" value="Peptidase_S24_S26"/>
    <property type="match status" value="1"/>
</dbReference>
<organism evidence="1 2">
    <name type="scientific">Paenibacillus chartarius</name>
    <dbReference type="NCBI Taxonomy" id="747481"/>
    <lineage>
        <taxon>Bacteria</taxon>
        <taxon>Bacillati</taxon>
        <taxon>Bacillota</taxon>
        <taxon>Bacilli</taxon>
        <taxon>Bacillales</taxon>
        <taxon>Paenibacillaceae</taxon>
        <taxon>Paenibacillus</taxon>
    </lineage>
</organism>
<comment type="caution">
    <text evidence="1">The sequence shown here is derived from an EMBL/GenBank/DDBJ whole genome shotgun (WGS) entry which is preliminary data.</text>
</comment>
<name>A0ABV6DUW5_9BACL</name>
<dbReference type="RefSeq" id="WP_377474641.1">
    <property type="nucleotide sequence ID" value="NZ_JBHLWN010000121.1"/>
</dbReference>
<accession>A0ABV6DUW5</accession>
<evidence type="ECO:0000313" key="1">
    <source>
        <dbReference type="EMBL" id="MFC0216446.1"/>
    </source>
</evidence>
<dbReference type="Proteomes" id="UP001589776">
    <property type="component" value="Unassembled WGS sequence"/>
</dbReference>
<sequence>MSGTTAWRTMPPSIWTLSSPICWHAGCCVMYRTNDLSGPAAAELLHRKGWIELPAQGTSMFPLICEGDICRFAACGPGELERGDVVLYSSASGRLVAHRLLRVESGRLLLVCKGDTNLGCDEPVAPEQLLGKLVRINKRRLRLLADGTAVRWWGLTVMAVPQLSWLLRKAAHSKLGRGRWGRAGS</sequence>
<evidence type="ECO:0000313" key="2">
    <source>
        <dbReference type="Proteomes" id="UP001589776"/>
    </source>
</evidence>
<gene>
    <name evidence="1" type="ORF">ACFFK0_29035</name>
</gene>
<proteinExistence type="predicted"/>